<feature type="transmembrane region" description="Helical" evidence="1">
    <location>
        <begin position="43"/>
        <end position="61"/>
    </location>
</feature>
<name>A0A0B5FN39_9BACT</name>
<dbReference type="InterPro" id="IPR010898">
    <property type="entry name" value="Hpre_diP_synth_I"/>
</dbReference>
<reference evidence="2 3" key="1">
    <citation type="journal article" date="2015" name="Genome Announc.">
        <title>Genomes of Geoalkalibacter ferrihydriticus Z-0531T and Geoalkalibacter subterraneus Red1T, Two Haloalkaliphilic Metal-Reducing Deltaproteobacteria.</title>
        <authorList>
            <person name="Badalamenti J.P."/>
            <person name="Krajmalnik-Brown R."/>
            <person name="Torres C.I."/>
            <person name="Bond D.R."/>
        </authorList>
    </citation>
    <scope>NUCLEOTIDE SEQUENCE [LARGE SCALE GENOMIC DNA]</scope>
    <source>
        <strain evidence="2 3">Red1</strain>
    </source>
</reference>
<keyword evidence="1" id="KW-1133">Transmembrane helix</keyword>
<keyword evidence="1" id="KW-0812">Transmembrane</keyword>
<dbReference type="Gene3D" id="1.10.1760.20">
    <property type="match status" value="1"/>
</dbReference>
<dbReference type="STRING" id="483547.GSUB_00755"/>
<dbReference type="PIRSF" id="PIRSF027391">
    <property type="entry name" value="Hpre_diP_synt_I"/>
    <property type="match status" value="1"/>
</dbReference>
<dbReference type="OrthoDB" id="9799095at2"/>
<evidence type="ECO:0000313" key="2">
    <source>
        <dbReference type="EMBL" id="AJF05410.1"/>
    </source>
</evidence>
<evidence type="ECO:0000313" key="3">
    <source>
        <dbReference type="Proteomes" id="UP000035036"/>
    </source>
</evidence>
<keyword evidence="3" id="KW-1185">Reference proteome</keyword>
<feature type="transmembrane region" description="Helical" evidence="1">
    <location>
        <begin position="18"/>
        <end position="37"/>
    </location>
</feature>
<dbReference type="EMBL" id="CP010311">
    <property type="protein sequence ID" value="AJF05410.1"/>
    <property type="molecule type" value="Genomic_DNA"/>
</dbReference>
<dbReference type="HOGENOM" id="CLU_108933_2_1_7"/>
<keyword evidence="1" id="KW-0472">Membrane</keyword>
<sequence>MTCSAVDPQELARCRRGVFLALFTALAVVLNVFEFLLPSPAPWFRLGFANILTLCALYLFDGRAAWTVSIARILVGSLVIGNLFAPGFFLALTGGVLAVTLMTGARALAGERLGPVGASALGAVGHALGQLLMARWLLVQHDGLWLLLPFFLAFALVTGVLNGLIAALVIEKVATHPAFASQRRTQE</sequence>
<dbReference type="AlphaFoldDB" id="A0A0B5FN39"/>
<dbReference type="InterPro" id="IPR014535">
    <property type="entry name" value="Hpre_diP_synt_I"/>
</dbReference>
<dbReference type="Proteomes" id="UP000035036">
    <property type="component" value="Chromosome"/>
</dbReference>
<dbReference type="Pfam" id="PF07456">
    <property type="entry name" value="Hpre_diP_synt_I"/>
    <property type="match status" value="1"/>
</dbReference>
<gene>
    <name evidence="2" type="ORF">GSUB_00755</name>
</gene>
<dbReference type="KEGG" id="gsb:GSUB_00755"/>
<dbReference type="RefSeq" id="WP_040198699.1">
    <property type="nucleotide sequence ID" value="NZ_CP010311.1"/>
</dbReference>
<accession>A0A0B5FN39</accession>
<feature type="transmembrane region" description="Helical" evidence="1">
    <location>
        <begin position="144"/>
        <end position="170"/>
    </location>
</feature>
<organism evidence="2 3">
    <name type="scientific">Geoalkalibacter subterraneus</name>
    <dbReference type="NCBI Taxonomy" id="483547"/>
    <lineage>
        <taxon>Bacteria</taxon>
        <taxon>Pseudomonadati</taxon>
        <taxon>Thermodesulfobacteriota</taxon>
        <taxon>Desulfuromonadia</taxon>
        <taxon>Desulfuromonadales</taxon>
        <taxon>Geoalkalibacteraceae</taxon>
        <taxon>Geoalkalibacter</taxon>
    </lineage>
</organism>
<evidence type="ECO:0000256" key="1">
    <source>
        <dbReference type="SAM" id="Phobius"/>
    </source>
</evidence>
<protein>
    <submittedName>
        <fullName evidence="2">Membrane protein</fullName>
    </submittedName>
</protein>
<feature type="transmembrane region" description="Helical" evidence="1">
    <location>
        <begin position="113"/>
        <end position="132"/>
    </location>
</feature>
<proteinExistence type="predicted"/>
<feature type="transmembrane region" description="Helical" evidence="1">
    <location>
        <begin position="73"/>
        <end position="101"/>
    </location>
</feature>